<gene>
    <name evidence="2" type="ORF">F0185_10565</name>
</gene>
<dbReference type="RefSeq" id="WP_167224191.1">
    <property type="nucleotide sequence ID" value="NZ_VUYU01000006.1"/>
</dbReference>
<evidence type="ECO:0000313" key="2">
    <source>
        <dbReference type="EMBL" id="NHZ34027.1"/>
    </source>
</evidence>
<sequence>MKMLHRLFCVVFALALSACASTEVPKAELAVPGFVLSGSSVYIYSFLDVRDSTFGQKLLAEFDAQFAAALKGAAVTSTVLRFRDSEHGGYFAPASGNVANQVMQTVTMNLANERKSGALQRLTIEPANVIITQGVRHNYDIKWSLSDASTGSLIWSTTTTGTHLNWGAIDENPRERAKSIVDEIIRQMQVSKLI</sequence>
<organism evidence="2 3">
    <name type="scientific">Massilia rubra</name>
    <dbReference type="NCBI Taxonomy" id="2607910"/>
    <lineage>
        <taxon>Bacteria</taxon>
        <taxon>Pseudomonadati</taxon>
        <taxon>Pseudomonadota</taxon>
        <taxon>Betaproteobacteria</taxon>
        <taxon>Burkholderiales</taxon>
        <taxon>Oxalobacteraceae</taxon>
        <taxon>Telluria group</taxon>
        <taxon>Massilia</taxon>
    </lineage>
</organism>
<comment type="caution">
    <text evidence="2">The sequence shown here is derived from an EMBL/GenBank/DDBJ whole genome shotgun (WGS) entry which is preliminary data.</text>
</comment>
<dbReference type="Proteomes" id="UP000785613">
    <property type="component" value="Unassembled WGS sequence"/>
</dbReference>
<accession>A0ABX0LQ48</accession>
<dbReference type="PROSITE" id="PS51257">
    <property type="entry name" value="PROKAR_LIPOPROTEIN"/>
    <property type="match status" value="1"/>
</dbReference>
<protein>
    <recommendedName>
        <fullName evidence="4">DUF4136 domain-containing protein</fullName>
    </recommendedName>
</protein>
<evidence type="ECO:0000313" key="3">
    <source>
        <dbReference type="Proteomes" id="UP000785613"/>
    </source>
</evidence>
<name>A0ABX0LQ48_9BURK</name>
<proteinExistence type="predicted"/>
<evidence type="ECO:0008006" key="4">
    <source>
        <dbReference type="Google" id="ProtNLM"/>
    </source>
</evidence>
<dbReference type="EMBL" id="VUYU01000006">
    <property type="protein sequence ID" value="NHZ34027.1"/>
    <property type="molecule type" value="Genomic_DNA"/>
</dbReference>
<reference evidence="2 3" key="1">
    <citation type="submission" date="2019-09" db="EMBL/GenBank/DDBJ databases">
        <title>Taxonomy of Antarctic Massilia spp.: description of Massilia rubra sp. nov., Massilia aquatica sp. nov., Massilia mucilaginosa sp. nov., Massilia frigida sp. nov. isolated from streams, lakes and regoliths.</title>
        <authorList>
            <person name="Holochova P."/>
            <person name="Sedlacek I."/>
            <person name="Kralova S."/>
            <person name="Maslanova I."/>
            <person name="Busse H.-J."/>
            <person name="Stankova E."/>
            <person name="Vrbovska V."/>
            <person name="Kovarovic V."/>
            <person name="Bartak M."/>
            <person name="Svec P."/>
            <person name="Pantucek R."/>
        </authorList>
    </citation>
    <scope>NUCLEOTIDE SEQUENCE [LARGE SCALE GENOMIC DNA]</scope>
    <source>
        <strain evidence="2 3">CCM 8692</strain>
    </source>
</reference>
<keyword evidence="3" id="KW-1185">Reference proteome</keyword>
<evidence type="ECO:0000256" key="1">
    <source>
        <dbReference type="SAM" id="SignalP"/>
    </source>
</evidence>
<feature type="signal peptide" evidence="1">
    <location>
        <begin position="1"/>
        <end position="20"/>
    </location>
</feature>
<keyword evidence="1" id="KW-0732">Signal</keyword>
<feature type="chain" id="PRO_5047268472" description="DUF4136 domain-containing protein" evidence="1">
    <location>
        <begin position="21"/>
        <end position="194"/>
    </location>
</feature>